<keyword evidence="2" id="KW-0413">Isomerase</keyword>
<keyword evidence="6" id="KW-1185">Reference proteome</keyword>
<protein>
    <recommendedName>
        <fullName evidence="4">HMA domain-containing protein</fullName>
    </recommendedName>
</protein>
<sequence>MAKKPVKYYVVDAFTESAFKGNPAAVCLLEEEDQRGEKWFQVVAAEFNISTTCYLTHLTHSDSPTPQFRIRWFSPVAELQLCGHATLAAAHTIFTSSFMNSSIVEFVTVSGIVTARRVPEIKTTDGLNSQNGKSHESFLIELNFPTTPMTDLNSAEVSTISNALNGASVIDIKRTTAKDDIVVILPSGQAVEELQPQFDAIRKCPGRGMIISGVAPLGSGFDYYYRHFGPKIGINEDPVTGSANCALTPYWSKKLGKCDLVAYAASPRGGVLNIHLDEQNQTVLLQGKAITVMEGLPCLKCQRRVRQLLSKLHGVYSIEVDGESGRVKVTTEIDPHTLAERLEGICNKRELPCATMHIPSPHPVPNHNTHVAATNNPTGQEQFRDFQLAELQELAKLERLKNVELVQSRTLKMTFNDYKEGHANASFGDVQGEKKDGPKLKAAKAAGSSHCEASSSYGGGGGGCENLNCNAMKNLPHHHTFIIEFIKPPPSPPSNRVPQPQGYPPYGYPPRGQPQGPPTSQPFNAHYSDVSCGDMQKCIVM</sequence>
<dbReference type="CDD" id="cd00371">
    <property type="entry name" value="HMA"/>
    <property type="match status" value="1"/>
</dbReference>
<feature type="compositionally biased region" description="Pro residues" evidence="3">
    <location>
        <begin position="487"/>
        <end position="520"/>
    </location>
</feature>
<dbReference type="Gene3D" id="3.10.310.10">
    <property type="entry name" value="Diaminopimelate Epimerase, Chain A, domain 1"/>
    <property type="match status" value="2"/>
</dbReference>
<reference evidence="5" key="1">
    <citation type="submission" date="2020-03" db="EMBL/GenBank/DDBJ databases">
        <title>Castanea mollissima Vanexum genome sequencing.</title>
        <authorList>
            <person name="Staton M."/>
        </authorList>
    </citation>
    <scope>NUCLEOTIDE SEQUENCE</scope>
    <source>
        <tissue evidence="5">Leaf</tissue>
    </source>
</reference>
<dbReference type="AlphaFoldDB" id="A0A8J4RRK0"/>
<comment type="caution">
    <text evidence="5">The sequence shown here is derived from an EMBL/GenBank/DDBJ whole genome shotgun (WGS) entry which is preliminary data.</text>
</comment>
<dbReference type="PANTHER" id="PTHR13774">
    <property type="entry name" value="PHENAZINE BIOSYNTHESIS PROTEIN"/>
    <property type="match status" value="1"/>
</dbReference>
<dbReference type="PROSITE" id="PS50846">
    <property type="entry name" value="HMA_2"/>
    <property type="match status" value="1"/>
</dbReference>
<dbReference type="GO" id="GO:0046872">
    <property type="term" value="F:metal ion binding"/>
    <property type="evidence" value="ECO:0007669"/>
    <property type="project" value="InterPro"/>
</dbReference>
<evidence type="ECO:0000256" key="1">
    <source>
        <dbReference type="ARBA" id="ARBA00008270"/>
    </source>
</evidence>
<dbReference type="InterPro" id="IPR006121">
    <property type="entry name" value="HMA_dom"/>
</dbReference>
<dbReference type="InterPro" id="IPR036163">
    <property type="entry name" value="HMA_dom_sf"/>
</dbReference>
<organism evidence="5 6">
    <name type="scientific">Castanea mollissima</name>
    <name type="common">Chinese chestnut</name>
    <dbReference type="NCBI Taxonomy" id="60419"/>
    <lineage>
        <taxon>Eukaryota</taxon>
        <taxon>Viridiplantae</taxon>
        <taxon>Streptophyta</taxon>
        <taxon>Embryophyta</taxon>
        <taxon>Tracheophyta</taxon>
        <taxon>Spermatophyta</taxon>
        <taxon>Magnoliopsida</taxon>
        <taxon>eudicotyledons</taxon>
        <taxon>Gunneridae</taxon>
        <taxon>Pentapetalae</taxon>
        <taxon>rosids</taxon>
        <taxon>fabids</taxon>
        <taxon>Fagales</taxon>
        <taxon>Fagaceae</taxon>
        <taxon>Castanea</taxon>
    </lineage>
</organism>
<dbReference type="GO" id="GO:0016853">
    <property type="term" value="F:isomerase activity"/>
    <property type="evidence" value="ECO:0007669"/>
    <property type="project" value="UniProtKB-KW"/>
</dbReference>
<dbReference type="SUPFAM" id="SSF55008">
    <property type="entry name" value="HMA, heavy metal-associated domain"/>
    <property type="match status" value="1"/>
</dbReference>
<dbReference type="Proteomes" id="UP000737018">
    <property type="component" value="Unassembled WGS sequence"/>
</dbReference>
<evidence type="ECO:0000256" key="3">
    <source>
        <dbReference type="SAM" id="MobiDB-lite"/>
    </source>
</evidence>
<feature type="domain" description="HMA" evidence="4">
    <location>
        <begin position="287"/>
        <end position="354"/>
    </location>
</feature>
<dbReference type="Gene3D" id="3.30.70.100">
    <property type="match status" value="1"/>
</dbReference>
<dbReference type="NCBIfam" id="TIGR00654">
    <property type="entry name" value="PhzF_family"/>
    <property type="match status" value="1"/>
</dbReference>
<dbReference type="EMBL" id="JRKL02000888">
    <property type="protein sequence ID" value="KAF3967508.1"/>
    <property type="molecule type" value="Genomic_DNA"/>
</dbReference>
<evidence type="ECO:0000256" key="2">
    <source>
        <dbReference type="ARBA" id="ARBA00023235"/>
    </source>
</evidence>
<comment type="similarity">
    <text evidence="1">Belongs to the PhzF family.</text>
</comment>
<dbReference type="OrthoDB" id="75169at2759"/>
<feature type="region of interest" description="Disordered" evidence="3">
    <location>
        <begin position="486"/>
        <end position="523"/>
    </location>
</feature>
<dbReference type="InterPro" id="IPR003719">
    <property type="entry name" value="Phenazine_PhzF-like"/>
</dbReference>
<accession>A0A8J4RRK0</accession>
<dbReference type="Pfam" id="PF02567">
    <property type="entry name" value="PhzC-PhzF"/>
    <property type="match status" value="1"/>
</dbReference>
<name>A0A8J4RRK0_9ROSI</name>
<dbReference type="GO" id="GO:0005737">
    <property type="term" value="C:cytoplasm"/>
    <property type="evidence" value="ECO:0007669"/>
    <property type="project" value="TreeGrafter"/>
</dbReference>
<dbReference type="PANTHER" id="PTHR13774:SF17">
    <property type="entry name" value="PHENAZINE BIOSYNTHESIS-LIKE DOMAIN-CONTAINING PROTEIN"/>
    <property type="match status" value="1"/>
</dbReference>
<gene>
    <name evidence="5" type="ORF">CMV_008499</name>
</gene>
<evidence type="ECO:0000259" key="4">
    <source>
        <dbReference type="PROSITE" id="PS50846"/>
    </source>
</evidence>
<dbReference type="SUPFAM" id="SSF54506">
    <property type="entry name" value="Diaminopimelate epimerase-like"/>
    <property type="match status" value="1"/>
</dbReference>
<evidence type="ECO:0000313" key="6">
    <source>
        <dbReference type="Proteomes" id="UP000737018"/>
    </source>
</evidence>
<proteinExistence type="inferred from homology"/>
<evidence type="ECO:0000313" key="5">
    <source>
        <dbReference type="EMBL" id="KAF3967508.1"/>
    </source>
</evidence>